<dbReference type="GO" id="GO:0000976">
    <property type="term" value="F:transcription cis-regulatory region binding"/>
    <property type="evidence" value="ECO:0007669"/>
    <property type="project" value="TreeGrafter"/>
</dbReference>
<dbReference type="EMBL" id="CP060828">
    <property type="protein sequence ID" value="QNP74227.1"/>
    <property type="molecule type" value="Genomic_DNA"/>
</dbReference>
<keyword evidence="8" id="KW-1185">Reference proteome</keyword>
<evidence type="ECO:0000313" key="8">
    <source>
        <dbReference type="Proteomes" id="UP000516052"/>
    </source>
</evidence>
<evidence type="ECO:0000256" key="4">
    <source>
        <dbReference type="PROSITE-ProRule" id="PRU01091"/>
    </source>
</evidence>
<evidence type="ECO:0000256" key="3">
    <source>
        <dbReference type="ARBA" id="ARBA00023125"/>
    </source>
</evidence>
<evidence type="ECO:0000256" key="2">
    <source>
        <dbReference type="ARBA" id="ARBA00023012"/>
    </source>
</evidence>
<dbReference type="InterPro" id="IPR036388">
    <property type="entry name" value="WH-like_DNA-bd_sf"/>
</dbReference>
<dbReference type="GO" id="GO:0005829">
    <property type="term" value="C:cytosol"/>
    <property type="evidence" value="ECO:0007669"/>
    <property type="project" value="TreeGrafter"/>
</dbReference>
<dbReference type="InterPro" id="IPR001867">
    <property type="entry name" value="OmpR/PhoB-type_DNA-bd"/>
</dbReference>
<dbReference type="InterPro" id="IPR016032">
    <property type="entry name" value="Sig_transdc_resp-reg_C-effctor"/>
</dbReference>
<dbReference type="SUPFAM" id="SSF46894">
    <property type="entry name" value="C-terminal effector domain of the bipartite response regulators"/>
    <property type="match status" value="1"/>
</dbReference>
<dbReference type="GO" id="GO:0006355">
    <property type="term" value="P:regulation of DNA-templated transcription"/>
    <property type="evidence" value="ECO:0007669"/>
    <property type="project" value="InterPro"/>
</dbReference>
<gene>
    <name evidence="7" type="ORF">IAG44_35425</name>
</gene>
<name>A0A7H0IN61_9ACTN</name>
<dbReference type="InterPro" id="IPR039420">
    <property type="entry name" value="WalR-like"/>
</dbReference>
<dbReference type="CDD" id="cd00383">
    <property type="entry name" value="trans_reg_C"/>
    <property type="match status" value="1"/>
</dbReference>
<dbReference type="Gene3D" id="1.10.10.10">
    <property type="entry name" value="Winged helix-like DNA-binding domain superfamily/Winged helix DNA-binding domain"/>
    <property type="match status" value="1"/>
</dbReference>
<reference evidence="7 8" key="1">
    <citation type="submission" date="2020-08" db="EMBL/GenBank/DDBJ databases">
        <title>A novel species.</title>
        <authorList>
            <person name="Gao J."/>
        </authorList>
    </citation>
    <scope>NUCLEOTIDE SEQUENCE [LARGE SCALE GENOMIC DNA]</scope>
    <source>
        <strain evidence="7 8">CRXT-G-22</strain>
    </source>
</reference>
<feature type="region of interest" description="Disordered" evidence="5">
    <location>
        <begin position="1"/>
        <end position="56"/>
    </location>
</feature>
<dbReference type="GO" id="GO:0000156">
    <property type="term" value="F:phosphorelay response regulator activity"/>
    <property type="evidence" value="ECO:0007669"/>
    <property type="project" value="TreeGrafter"/>
</dbReference>
<dbReference type="Pfam" id="PF00486">
    <property type="entry name" value="Trans_reg_C"/>
    <property type="match status" value="1"/>
</dbReference>
<dbReference type="RefSeq" id="WP_187751152.1">
    <property type="nucleotide sequence ID" value="NZ_CP060828.1"/>
</dbReference>
<dbReference type="PANTHER" id="PTHR48111:SF40">
    <property type="entry name" value="PHOSPHATE REGULON TRANSCRIPTIONAL REGULATORY PROTEIN PHOB"/>
    <property type="match status" value="1"/>
</dbReference>
<feature type="compositionally biased region" description="Basic residues" evidence="5">
    <location>
        <begin position="10"/>
        <end position="30"/>
    </location>
</feature>
<feature type="compositionally biased region" description="Low complexity" evidence="5">
    <location>
        <begin position="31"/>
        <end position="48"/>
    </location>
</feature>
<proteinExistence type="predicted"/>
<dbReference type="KEGG" id="sroi:IAG44_35425"/>
<dbReference type="PROSITE" id="PS51755">
    <property type="entry name" value="OMPR_PHOB"/>
    <property type="match status" value="1"/>
</dbReference>
<protein>
    <submittedName>
        <fullName evidence="7">Winged helix-turn-helix transcriptional regulator</fullName>
    </submittedName>
</protein>
<dbReference type="GO" id="GO:0032993">
    <property type="term" value="C:protein-DNA complex"/>
    <property type="evidence" value="ECO:0007669"/>
    <property type="project" value="TreeGrafter"/>
</dbReference>
<dbReference type="SMART" id="SM00862">
    <property type="entry name" value="Trans_reg_C"/>
    <property type="match status" value="1"/>
</dbReference>
<evidence type="ECO:0000256" key="1">
    <source>
        <dbReference type="ARBA" id="ARBA00022553"/>
    </source>
</evidence>
<feature type="domain" description="OmpR/PhoB-type" evidence="6">
    <location>
        <begin position="49"/>
        <end position="150"/>
    </location>
</feature>
<feature type="DNA-binding region" description="OmpR/PhoB-type" evidence="4">
    <location>
        <begin position="49"/>
        <end position="150"/>
    </location>
</feature>
<accession>A0A7H0IN61</accession>
<dbReference type="PANTHER" id="PTHR48111">
    <property type="entry name" value="REGULATOR OF RPOS"/>
    <property type="match status" value="1"/>
</dbReference>
<dbReference type="AlphaFoldDB" id="A0A7H0IN61"/>
<evidence type="ECO:0000256" key="5">
    <source>
        <dbReference type="SAM" id="MobiDB-lite"/>
    </source>
</evidence>
<evidence type="ECO:0000259" key="6">
    <source>
        <dbReference type="PROSITE" id="PS51755"/>
    </source>
</evidence>
<evidence type="ECO:0000313" key="7">
    <source>
        <dbReference type="EMBL" id="QNP74227.1"/>
    </source>
</evidence>
<sequence>MADRPPHPRPAPRPRQHPRPLRSPRPHPLLRRPQLTPTRAGGADAGGATPVLRWGDGGARGRVAVDRQAHRVFKDGTEVALSPKEYALLEYLSRQTGALVTRESIMAAVWDSDWFGSTKTLDTHVTSLRHELGDALCIEAVRGVGFRLVIGRDGPAEVGPGACPEPRPPAGT</sequence>
<dbReference type="Proteomes" id="UP000516052">
    <property type="component" value="Chromosome"/>
</dbReference>
<keyword evidence="1" id="KW-0597">Phosphoprotein</keyword>
<keyword evidence="2" id="KW-0902">Two-component regulatory system</keyword>
<keyword evidence="3 4" id="KW-0238">DNA-binding</keyword>
<organism evidence="7 8">
    <name type="scientific">Streptomyces roseirectus</name>
    <dbReference type="NCBI Taxonomy" id="2768066"/>
    <lineage>
        <taxon>Bacteria</taxon>
        <taxon>Bacillati</taxon>
        <taxon>Actinomycetota</taxon>
        <taxon>Actinomycetes</taxon>
        <taxon>Kitasatosporales</taxon>
        <taxon>Streptomycetaceae</taxon>
        <taxon>Streptomyces</taxon>
    </lineage>
</organism>